<keyword evidence="2" id="KW-1185">Reference proteome</keyword>
<accession>A0AAD6PNZ5</accession>
<gene>
    <name evidence="1" type="ORF">NC653_040542</name>
</gene>
<evidence type="ECO:0000313" key="1">
    <source>
        <dbReference type="EMBL" id="KAJ6951188.1"/>
    </source>
</evidence>
<protein>
    <submittedName>
        <fullName evidence="1">Uncharacterized protein</fullName>
    </submittedName>
</protein>
<name>A0AAD6PNZ5_9ROSI</name>
<comment type="caution">
    <text evidence="1">The sequence shown here is derived from an EMBL/GenBank/DDBJ whole genome shotgun (WGS) entry which is preliminary data.</text>
</comment>
<sequence length="127" mass="13731">MRAARRCSRWLREGSVRAGATGDEEESVAPALPCVDCGLTGEDGAAAVGVYSAGFVGEKRNENGRGGGLCADGSSPLVVFLTKKRGRLWAACWLGRRGQERESLWKWGRWFLWLGGNQRELAAAGNF</sequence>
<reference evidence="1" key="1">
    <citation type="journal article" date="2023" name="Mol. Ecol. Resour.">
        <title>Chromosome-level genome assembly of a triploid poplar Populus alba 'Berolinensis'.</title>
        <authorList>
            <person name="Chen S."/>
            <person name="Yu Y."/>
            <person name="Wang X."/>
            <person name="Wang S."/>
            <person name="Zhang T."/>
            <person name="Zhou Y."/>
            <person name="He R."/>
            <person name="Meng N."/>
            <person name="Wang Y."/>
            <person name="Liu W."/>
            <person name="Liu Z."/>
            <person name="Liu J."/>
            <person name="Guo Q."/>
            <person name="Huang H."/>
            <person name="Sederoff R.R."/>
            <person name="Wang G."/>
            <person name="Qu G."/>
            <person name="Chen S."/>
        </authorList>
    </citation>
    <scope>NUCLEOTIDE SEQUENCE</scope>
    <source>
        <strain evidence="1">SC-2020</strain>
    </source>
</reference>
<dbReference type="EMBL" id="JAQIZT010000019">
    <property type="protein sequence ID" value="KAJ6951188.1"/>
    <property type="molecule type" value="Genomic_DNA"/>
</dbReference>
<dbReference type="AlphaFoldDB" id="A0AAD6PNZ5"/>
<organism evidence="1 2">
    <name type="scientific">Populus alba x Populus x berolinensis</name>
    <dbReference type="NCBI Taxonomy" id="444605"/>
    <lineage>
        <taxon>Eukaryota</taxon>
        <taxon>Viridiplantae</taxon>
        <taxon>Streptophyta</taxon>
        <taxon>Embryophyta</taxon>
        <taxon>Tracheophyta</taxon>
        <taxon>Spermatophyta</taxon>
        <taxon>Magnoliopsida</taxon>
        <taxon>eudicotyledons</taxon>
        <taxon>Gunneridae</taxon>
        <taxon>Pentapetalae</taxon>
        <taxon>rosids</taxon>
        <taxon>fabids</taxon>
        <taxon>Malpighiales</taxon>
        <taxon>Salicaceae</taxon>
        <taxon>Saliceae</taxon>
        <taxon>Populus</taxon>
    </lineage>
</organism>
<proteinExistence type="predicted"/>
<evidence type="ECO:0000313" key="2">
    <source>
        <dbReference type="Proteomes" id="UP001164929"/>
    </source>
</evidence>
<dbReference type="Proteomes" id="UP001164929">
    <property type="component" value="Chromosome 19"/>
</dbReference>